<dbReference type="EC" id="3.1.3.5" evidence="3"/>
<dbReference type="SUPFAM" id="SSF64167">
    <property type="entry name" value="SurE-like"/>
    <property type="match status" value="1"/>
</dbReference>
<dbReference type="Proteomes" id="UP000625316">
    <property type="component" value="Unassembled WGS sequence"/>
</dbReference>
<dbReference type="AlphaFoldDB" id="A0A928Z0X7"/>
<dbReference type="Pfam" id="PF01975">
    <property type="entry name" value="SurE"/>
    <property type="match status" value="1"/>
</dbReference>
<keyword evidence="4" id="KW-0479">Metal-binding</keyword>
<evidence type="ECO:0000256" key="1">
    <source>
        <dbReference type="ARBA" id="ARBA00000815"/>
    </source>
</evidence>
<evidence type="ECO:0000313" key="7">
    <source>
        <dbReference type="EMBL" id="MBE9028741.1"/>
    </source>
</evidence>
<dbReference type="PANTHER" id="PTHR30457:SF0">
    <property type="entry name" value="PHOSPHATASE, PUTATIVE (AFU_ORTHOLOGUE AFUA_4G01070)-RELATED"/>
    <property type="match status" value="1"/>
</dbReference>
<feature type="domain" description="Survival protein SurE-like phosphatase/nucleotidase" evidence="6">
    <location>
        <begin position="2"/>
        <end position="178"/>
    </location>
</feature>
<dbReference type="RefSeq" id="WP_264323565.1">
    <property type="nucleotide sequence ID" value="NZ_JADEXQ010000006.1"/>
</dbReference>
<dbReference type="InterPro" id="IPR002828">
    <property type="entry name" value="SurE-like_Pase/nucleotidase"/>
</dbReference>
<comment type="caution">
    <text evidence="7">The sequence shown here is derived from an EMBL/GenBank/DDBJ whole genome shotgun (WGS) entry which is preliminary data.</text>
</comment>
<dbReference type="InterPro" id="IPR036523">
    <property type="entry name" value="SurE-like_sf"/>
</dbReference>
<evidence type="ECO:0000313" key="8">
    <source>
        <dbReference type="Proteomes" id="UP000625316"/>
    </source>
</evidence>
<comment type="similarity">
    <text evidence="2">Belongs to the SurE nucleotidase family.</text>
</comment>
<keyword evidence="8" id="KW-1185">Reference proteome</keyword>
<dbReference type="GO" id="GO:0008253">
    <property type="term" value="F:5'-nucleotidase activity"/>
    <property type="evidence" value="ECO:0007669"/>
    <property type="project" value="UniProtKB-EC"/>
</dbReference>
<evidence type="ECO:0000256" key="2">
    <source>
        <dbReference type="ARBA" id="ARBA00011062"/>
    </source>
</evidence>
<name>A0A928Z0X7_9CYAN</name>
<evidence type="ECO:0000256" key="5">
    <source>
        <dbReference type="ARBA" id="ARBA00022801"/>
    </source>
</evidence>
<organism evidence="7 8">
    <name type="scientific">Romeriopsis navalis LEGE 11480</name>
    <dbReference type="NCBI Taxonomy" id="2777977"/>
    <lineage>
        <taxon>Bacteria</taxon>
        <taxon>Bacillati</taxon>
        <taxon>Cyanobacteriota</taxon>
        <taxon>Cyanophyceae</taxon>
        <taxon>Leptolyngbyales</taxon>
        <taxon>Leptolyngbyaceae</taxon>
        <taxon>Romeriopsis</taxon>
        <taxon>Romeriopsis navalis</taxon>
    </lineage>
</organism>
<dbReference type="PANTHER" id="PTHR30457">
    <property type="entry name" value="5'-NUCLEOTIDASE SURE"/>
    <property type="match status" value="1"/>
</dbReference>
<dbReference type="InterPro" id="IPR030048">
    <property type="entry name" value="SurE"/>
</dbReference>
<dbReference type="GO" id="GO:0046872">
    <property type="term" value="F:metal ion binding"/>
    <property type="evidence" value="ECO:0007669"/>
    <property type="project" value="UniProtKB-KW"/>
</dbReference>
<evidence type="ECO:0000259" key="6">
    <source>
        <dbReference type="Pfam" id="PF01975"/>
    </source>
</evidence>
<protein>
    <recommendedName>
        <fullName evidence="3">5'-nucleotidase</fullName>
        <ecNumber evidence="3">3.1.3.5</ecNumber>
    </recommendedName>
</protein>
<dbReference type="EMBL" id="JADEXQ010000006">
    <property type="protein sequence ID" value="MBE9028741.1"/>
    <property type="molecule type" value="Genomic_DNA"/>
</dbReference>
<keyword evidence="5" id="KW-0378">Hydrolase</keyword>
<sequence length="236" mass="25281">MIILTNDDGIGAPGIVALEAAIGQALATQSDIAANDVAIVAPAEQQSGCGHQVTTFAPIGLEQSQEYAWAVSGTPADCTRVALWHLYPEQVQWVLSGINAGGNMGSDVYISGTVAAVREAALHRIPAIAFSHYRQDKQAFNWDKASEWTTQLLLDLMARPYEPGTYWNINLPHLAPDAPNPEIVFCQPCTQPLPVGFQVDGSQLTYAAKYGDRCRDGGSDVETCLGGKIAVTQLRV</sequence>
<dbReference type="NCBIfam" id="NF001493">
    <property type="entry name" value="PRK00346.2-3"/>
    <property type="match status" value="1"/>
</dbReference>
<dbReference type="NCBIfam" id="TIGR00087">
    <property type="entry name" value="surE"/>
    <property type="match status" value="1"/>
</dbReference>
<gene>
    <name evidence="7" type="primary">surE</name>
    <name evidence="7" type="ORF">IQ266_03080</name>
</gene>
<dbReference type="Gene3D" id="3.40.1210.10">
    <property type="entry name" value="Survival protein SurE-like phosphatase/nucleotidase"/>
    <property type="match status" value="1"/>
</dbReference>
<accession>A0A928Z0X7</accession>
<proteinExistence type="inferred from homology"/>
<comment type="catalytic activity">
    <reaction evidence="1">
        <text>a ribonucleoside 5'-phosphate + H2O = a ribonucleoside + phosphate</text>
        <dbReference type="Rhea" id="RHEA:12484"/>
        <dbReference type="ChEBI" id="CHEBI:15377"/>
        <dbReference type="ChEBI" id="CHEBI:18254"/>
        <dbReference type="ChEBI" id="CHEBI:43474"/>
        <dbReference type="ChEBI" id="CHEBI:58043"/>
        <dbReference type="EC" id="3.1.3.5"/>
    </reaction>
</comment>
<evidence type="ECO:0000256" key="4">
    <source>
        <dbReference type="ARBA" id="ARBA00022723"/>
    </source>
</evidence>
<reference evidence="7" key="1">
    <citation type="submission" date="2020-10" db="EMBL/GenBank/DDBJ databases">
        <authorList>
            <person name="Castelo-Branco R."/>
            <person name="Eusebio N."/>
            <person name="Adriana R."/>
            <person name="Vieira A."/>
            <person name="Brugerolle De Fraissinette N."/>
            <person name="Rezende De Castro R."/>
            <person name="Schneider M.P."/>
            <person name="Vasconcelos V."/>
            <person name="Leao P.N."/>
        </authorList>
    </citation>
    <scope>NUCLEOTIDE SEQUENCE</scope>
    <source>
        <strain evidence="7">LEGE 11480</strain>
    </source>
</reference>
<evidence type="ECO:0000256" key="3">
    <source>
        <dbReference type="ARBA" id="ARBA00012643"/>
    </source>
</evidence>